<keyword evidence="6" id="KW-0342">GTP-binding</keyword>
<dbReference type="RefSeq" id="WP_338094546.1">
    <property type="nucleotide sequence ID" value="NZ_JAWDKA010000007.1"/>
</dbReference>
<keyword evidence="3" id="KW-0547">Nucleotide-binding</keyword>
<dbReference type="PANTHER" id="PTHR47917">
    <property type="match status" value="1"/>
</dbReference>
<dbReference type="EMBL" id="JAWDKA010000007">
    <property type="protein sequence ID" value="MDV0442140.1"/>
    <property type="molecule type" value="Genomic_DNA"/>
</dbReference>
<evidence type="ECO:0000256" key="3">
    <source>
        <dbReference type="ARBA" id="ARBA00022741"/>
    </source>
</evidence>
<keyword evidence="5" id="KW-0630">Potassium</keyword>
<evidence type="ECO:0000313" key="9">
    <source>
        <dbReference type="EMBL" id="MDV0442140.1"/>
    </source>
</evidence>
<evidence type="ECO:0000256" key="6">
    <source>
        <dbReference type="ARBA" id="ARBA00023134"/>
    </source>
</evidence>
<dbReference type="Pfam" id="PF01996">
    <property type="entry name" value="F420_ligase"/>
    <property type="match status" value="1"/>
</dbReference>
<dbReference type="Gene3D" id="3.30.1330.100">
    <property type="entry name" value="CofE-like"/>
    <property type="match status" value="1"/>
</dbReference>
<dbReference type="InterPro" id="IPR008225">
    <property type="entry name" value="F420-0_g-glutamyl_ligase"/>
</dbReference>
<evidence type="ECO:0000256" key="2">
    <source>
        <dbReference type="ARBA" id="ARBA00022723"/>
    </source>
</evidence>
<dbReference type="NCBIfam" id="TIGR01916">
    <property type="entry name" value="F420_cofE"/>
    <property type="match status" value="1"/>
</dbReference>
<evidence type="ECO:0000256" key="5">
    <source>
        <dbReference type="ARBA" id="ARBA00022958"/>
    </source>
</evidence>
<dbReference type="GO" id="GO:0052618">
    <property type="term" value="F:coenzyme F420-0:L-glutamate ligase activity"/>
    <property type="evidence" value="ECO:0007669"/>
    <property type="project" value="TreeGrafter"/>
</dbReference>
<organism evidence="9 10">
    <name type="scientific">Methanorbis furvi</name>
    <dbReference type="NCBI Taxonomy" id="3028299"/>
    <lineage>
        <taxon>Archaea</taxon>
        <taxon>Methanobacteriati</taxon>
        <taxon>Methanobacteriota</taxon>
        <taxon>Stenosarchaea group</taxon>
        <taxon>Methanomicrobia</taxon>
        <taxon>Methanomicrobiales</taxon>
        <taxon>Methanocorpusculaceae</taxon>
        <taxon>Methanorbis</taxon>
    </lineage>
</organism>
<accession>A0AAE4MDM6</accession>
<name>A0AAE4MDM6_9EURY</name>
<evidence type="ECO:0000259" key="8">
    <source>
        <dbReference type="Pfam" id="PF01996"/>
    </source>
</evidence>
<dbReference type="Proteomes" id="UP001273136">
    <property type="component" value="Unassembled WGS sequence"/>
</dbReference>
<keyword evidence="7" id="KW-0464">Manganese</keyword>
<evidence type="ECO:0000313" key="10">
    <source>
        <dbReference type="Proteomes" id="UP001273136"/>
    </source>
</evidence>
<dbReference type="PANTHER" id="PTHR47917:SF1">
    <property type="entry name" value="COENZYME F420:L-GLUTAMATE LIGASE"/>
    <property type="match status" value="1"/>
</dbReference>
<keyword evidence="1" id="KW-0436">Ligase</keyword>
<feature type="domain" description="Coenzyme F420:L-glutamate ligase-like" evidence="8">
    <location>
        <begin position="9"/>
        <end position="227"/>
    </location>
</feature>
<dbReference type="GO" id="GO:0005525">
    <property type="term" value="F:GTP binding"/>
    <property type="evidence" value="ECO:0007669"/>
    <property type="project" value="UniProtKB-KW"/>
</dbReference>
<protein>
    <submittedName>
        <fullName evidence="9">Bifunctional F420 biosynthesis protein FbiB</fullName>
    </submittedName>
</protein>
<dbReference type="GO" id="GO:0046872">
    <property type="term" value="F:metal ion binding"/>
    <property type="evidence" value="ECO:0007669"/>
    <property type="project" value="UniProtKB-KW"/>
</dbReference>
<reference evidence="9" key="1">
    <citation type="submission" date="2023-06" db="EMBL/GenBank/DDBJ databases">
        <title>Genome sequence of Methancorpusculaceae sp. Ag1.</title>
        <authorList>
            <person name="Protasov E."/>
            <person name="Platt K."/>
            <person name="Poehlein A."/>
            <person name="Daniel R."/>
            <person name="Brune A."/>
        </authorList>
    </citation>
    <scope>NUCLEOTIDE SEQUENCE</scope>
    <source>
        <strain evidence="9">Ag1</strain>
    </source>
</reference>
<proteinExistence type="predicted"/>
<evidence type="ECO:0000256" key="7">
    <source>
        <dbReference type="ARBA" id="ARBA00023211"/>
    </source>
</evidence>
<dbReference type="InterPro" id="IPR002847">
    <property type="entry name" value="F420-0_gamma-glut_ligase-dom"/>
</dbReference>
<gene>
    <name evidence="9" type="primary">fbiB_3</name>
    <name evidence="9" type="ORF">McpAg1_13670</name>
</gene>
<dbReference type="SUPFAM" id="SSF144010">
    <property type="entry name" value="CofE-like"/>
    <property type="match status" value="1"/>
</dbReference>
<evidence type="ECO:0000256" key="1">
    <source>
        <dbReference type="ARBA" id="ARBA00022598"/>
    </source>
</evidence>
<keyword evidence="10" id="KW-1185">Reference proteome</keyword>
<comment type="caution">
    <text evidence="9">The sequence shown here is derived from an EMBL/GenBank/DDBJ whole genome shotgun (WGS) entry which is preliminary data.</text>
</comment>
<sequence>MNPGFSVYGISTGLLQPGDDIVDRVLTALSATDAQTIADNDILLFAESPLSTTEGRNIRLADVVPGSQAETLGKKYSLDPRLAQVVIDESDRILGGIPGFLLASRGNLVLPNAGVDESNAPDGWVTLLPKDADASAARIRKEIRERTGKETAVIIIDSRTHAMRLGVSGVAIGCSGILPITDERGKADLFGHELQVTRRAIADSLASTAELLMGEANEGVPVVLVRGYRYTFSEHAVIESIAPEEDLFLGSLSRNG</sequence>
<evidence type="ECO:0000256" key="4">
    <source>
        <dbReference type="ARBA" id="ARBA00022842"/>
    </source>
</evidence>
<dbReference type="AlphaFoldDB" id="A0AAE4MDM6"/>
<keyword evidence="2" id="KW-0479">Metal-binding</keyword>
<dbReference type="Gene3D" id="3.90.1660.10">
    <property type="entry name" value="CofE-like domain"/>
    <property type="match status" value="1"/>
</dbReference>
<keyword evidence="4" id="KW-0460">Magnesium</keyword>